<gene>
    <name evidence="4" type="ORF">SAMN02927930_00480</name>
</gene>
<accession>A0A1G6AUZ1</accession>
<dbReference type="GO" id="GO:0006535">
    <property type="term" value="P:cysteine biosynthetic process from serine"/>
    <property type="evidence" value="ECO:0007669"/>
    <property type="project" value="InterPro"/>
</dbReference>
<sequence length="160" mass="17769">MGFNILRSIYNFIFSTADRRVYFYIKLMVLMKERKLKILGTILSRRLQRKYGVFLPYESKFDASLNLVHPTSIIIGSGVELGRNVTIYQNVTLGRSSASINAYPIIGENTIIYSGAVILGSIEIGKNCIIGANAVVTRDVPKNSIAVGVPAKFHPRKNDS</sequence>
<dbReference type="AlphaFoldDB" id="A0A1G6AUZ1"/>
<proteinExistence type="inferred from homology"/>
<dbReference type="GO" id="GO:0009001">
    <property type="term" value="F:serine O-acetyltransferase activity"/>
    <property type="evidence" value="ECO:0007669"/>
    <property type="project" value="InterPro"/>
</dbReference>
<dbReference type="PANTHER" id="PTHR42811">
    <property type="entry name" value="SERINE ACETYLTRANSFERASE"/>
    <property type="match status" value="1"/>
</dbReference>
<dbReference type="InterPro" id="IPR005881">
    <property type="entry name" value="Ser_O-AcTrfase"/>
</dbReference>
<name>A0A1G6AUZ1_9GAMM</name>
<dbReference type="EMBL" id="FMXN01000002">
    <property type="protein sequence ID" value="SDB12152.1"/>
    <property type="molecule type" value="Genomic_DNA"/>
</dbReference>
<organism evidence="4 5">
    <name type="scientific">Pseudidiomarina indica</name>
    <dbReference type="NCBI Taxonomy" id="1159017"/>
    <lineage>
        <taxon>Bacteria</taxon>
        <taxon>Pseudomonadati</taxon>
        <taxon>Pseudomonadota</taxon>
        <taxon>Gammaproteobacteria</taxon>
        <taxon>Alteromonadales</taxon>
        <taxon>Idiomarinaceae</taxon>
        <taxon>Pseudidiomarina</taxon>
    </lineage>
</organism>
<evidence type="ECO:0000313" key="5">
    <source>
        <dbReference type="Proteomes" id="UP000199626"/>
    </source>
</evidence>
<evidence type="ECO:0000256" key="2">
    <source>
        <dbReference type="ARBA" id="ARBA00022679"/>
    </source>
</evidence>
<dbReference type="InterPro" id="IPR011004">
    <property type="entry name" value="Trimer_LpxA-like_sf"/>
</dbReference>
<dbReference type="SUPFAM" id="SSF51161">
    <property type="entry name" value="Trimeric LpxA-like enzymes"/>
    <property type="match status" value="1"/>
</dbReference>
<dbReference type="InterPro" id="IPR045304">
    <property type="entry name" value="LbH_SAT"/>
</dbReference>
<comment type="similarity">
    <text evidence="1">Belongs to the transferase hexapeptide repeat family.</text>
</comment>
<dbReference type="Proteomes" id="UP000199626">
    <property type="component" value="Unassembled WGS sequence"/>
</dbReference>
<keyword evidence="3" id="KW-0012">Acyltransferase</keyword>
<evidence type="ECO:0000313" key="4">
    <source>
        <dbReference type="EMBL" id="SDB12152.1"/>
    </source>
</evidence>
<protein>
    <submittedName>
        <fullName evidence="4">Serine O-acetyltransferase</fullName>
    </submittedName>
</protein>
<dbReference type="Pfam" id="PF00132">
    <property type="entry name" value="Hexapep"/>
    <property type="match status" value="1"/>
</dbReference>
<dbReference type="GO" id="GO:0005737">
    <property type="term" value="C:cytoplasm"/>
    <property type="evidence" value="ECO:0007669"/>
    <property type="project" value="InterPro"/>
</dbReference>
<dbReference type="PIRSF" id="PIRSF000441">
    <property type="entry name" value="CysE"/>
    <property type="match status" value="1"/>
</dbReference>
<evidence type="ECO:0000256" key="1">
    <source>
        <dbReference type="ARBA" id="ARBA00007274"/>
    </source>
</evidence>
<dbReference type="Gene3D" id="2.160.10.10">
    <property type="entry name" value="Hexapeptide repeat proteins"/>
    <property type="match status" value="1"/>
</dbReference>
<evidence type="ECO:0000256" key="3">
    <source>
        <dbReference type="ARBA" id="ARBA00023315"/>
    </source>
</evidence>
<keyword evidence="5" id="KW-1185">Reference proteome</keyword>
<dbReference type="InterPro" id="IPR001451">
    <property type="entry name" value="Hexapep"/>
</dbReference>
<reference evidence="5" key="1">
    <citation type="submission" date="2016-10" db="EMBL/GenBank/DDBJ databases">
        <authorList>
            <person name="Varghese N."/>
            <person name="Submissions S."/>
        </authorList>
    </citation>
    <scope>NUCLEOTIDE SEQUENCE [LARGE SCALE GENOMIC DNA]</scope>
    <source>
        <strain evidence="5">CGMCC 1.10824</strain>
    </source>
</reference>
<keyword evidence="2 4" id="KW-0808">Transferase</keyword>
<dbReference type="CDD" id="cd03354">
    <property type="entry name" value="LbH_SAT"/>
    <property type="match status" value="1"/>
</dbReference>
<dbReference type="STRING" id="1159017.SAMN02927930_00480"/>